<dbReference type="CDD" id="cd03768">
    <property type="entry name" value="SR_ResInv"/>
    <property type="match status" value="1"/>
</dbReference>
<dbReference type="GO" id="GO:0000150">
    <property type="term" value="F:DNA strand exchange activity"/>
    <property type="evidence" value="ECO:0007669"/>
    <property type="project" value="InterPro"/>
</dbReference>
<keyword evidence="1" id="KW-0229">DNA integration</keyword>
<dbReference type="RefSeq" id="WP_092696195.1">
    <property type="nucleotide sequence ID" value="NZ_FOGU01000016.1"/>
</dbReference>
<evidence type="ECO:0000259" key="6">
    <source>
        <dbReference type="PROSITE" id="PS51736"/>
    </source>
</evidence>
<dbReference type="EMBL" id="FOGU01000016">
    <property type="protein sequence ID" value="SES39993.1"/>
    <property type="molecule type" value="Genomic_DNA"/>
</dbReference>
<dbReference type="PANTHER" id="PTHR30461">
    <property type="entry name" value="DNA-INVERTASE FROM LAMBDOID PROPHAGE"/>
    <property type="match status" value="1"/>
</dbReference>
<keyword evidence="3" id="KW-0233">DNA recombination</keyword>
<dbReference type="InterPro" id="IPR006119">
    <property type="entry name" value="Resolv_N"/>
</dbReference>
<dbReference type="SMART" id="SM00857">
    <property type="entry name" value="Resolvase"/>
    <property type="match status" value="1"/>
</dbReference>
<protein>
    <submittedName>
        <fullName evidence="7">Site-specific DNA recombinase</fullName>
    </submittedName>
</protein>
<dbReference type="GO" id="GO:0003677">
    <property type="term" value="F:DNA binding"/>
    <property type="evidence" value="ECO:0007669"/>
    <property type="project" value="UniProtKB-KW"/>
</dbReference>
<sequence>MGHKIAIYARVSTPEQNGERQLRELRAFAERAGYEIVAEECETASGRRDRRPGRARLLAMAKRRELDAIAVVELSRWGRSTSDLLSTLSELEAKKVSLLTLNGLELDVSSPMGKMISTFLAGVAEFETALLSERVKSGLEAARAKGKTLGRQEGDAPVVRRHGRKIRALAAEGRSQRWIAKELQISRTTVAKAIHEGSGDS</sequence>
<keyword evidence="2" id="KW-0238">DNA-binding</keyword>
<gene>
    <name evidence="7" type="ORF">SAMN04490244_11655</name>
</gene>
<evidence type="ECO:0000256" key="3">
    <source>
        <dbReference type="ARBA" id="ARBA00023172"/>
    </source>
</evidence>
<evidence type="ECO:0000256" key="4">
    <source>
        <dbReference type="PIRSR" id="PIRSR606118-50"/>
    </source>
</evidence>
<organism evidence="7 8">
    <name type="scientific">Tranquillimonas rosea</name>
    <dbReference type="NCBI Taxonomy" id="641238"/>
    <lineage>
        <taxon>Bacteria</taxon>
        <taxon>Pseudomonadati</taxon>
        <taxon>Pseudomonadota</taxon>
        <taxon>Alphaproteobacteria</taxon>
        <taxon>Rhodobacterales</taxon>
        <taxon>Roseobacteraceae</taxon>
        <taxon>Tranquillimonas</taxon>
    </lineage>
</organism>
<dbReference type="Pfam" id="PF00239">
    <property type="entry name" value="Resolvase"/>
    <property type="match status" value="1"/>
</dbReference>
<dbReference type="InterPro" id="IPR006118">
    <property type="entry name" value="Recombinase_CS"/>
</dbReference>
<accession>A0A1H9X2X8</accession>
<evidence type="ECO:0000256" key="5">
    <source>
        <dbReference type="PROSITE-ProRule" id="PRU10137"/>
    </source>
</evidence>
<dbReference type="PROSITE" id="PS51736">
    <property type="entry name" value="RECOMBINASES_3"/>
    <property type="match status" value="1"/>
</dbReference>
<evidence type="ECO:0000313" key="8">
    <source>
        <dbReference type="Proteomes" id="UP000198885"/>
    </source>
</evidence>
<dbReference type="SUPFAM" id="SSF53041">
    <property type="entry name" value="Resolvase-like"/>
    <property type="match status" value="1"/>
</dbReference>
<dbReference type="InterPro" id="IPR036162">
    <property type="entry name" value="Resolvase-like_N_sf"/>
</dbReference>
<reference evidence="7 8" key="1">
    <citation type="submission" date="2016-10" db="EMBL/GenBank/DDBJ databases">
        <authorList>
            <person name="de Groot N.N."/>
        </authorList>
    </citation>
    <scope>NUCLEOTIDE SEQUENCE [LARGE SCALE GENOMIC DNA]</scope>
    <source>
        <strain evidence="7 8">DSM 23042</strain>
    </source>
</reference>
<proteinExistence type="predicted"/>
<dbReference type="InterPro" id="IPR050639">
    <property type="entry name" value="SSR_resolvase"/>
</dbReference>
<dbReference type="Proteomes" id="UP000198885">
    <property type="component" value="Unassembled WGS sequence"/>
</dbReference>
<dbReference type="GO" id="GO:0015074">
    <property type="term" value="P:DNA integration"/>
    <property type="evidence" value="ECO:0007669"/>
    <property type="project" value="UniProtKB-KW"/>
</dbReference>
<keyword evidence="8" id="KW-1185">Reference proteome</keyword>
<feature type="active site" description="O-(5'-phospho-DNA)-serine intermediate" evidence="4 5">
    <location>
        <position position="12"/>
    </location>
</feature>
<evidence type="ECO:0000313" key="7">
    <source>
        <dbReference type="EMBL" id="SES39993.1"/>
    </source>
</evidence>
<evidence type="ECO:0000256" key="1">
    <source>
        <dbReference type="ARBA" id="ARBA00022908"/>
    </source>
</evidence>
<name>A0A1H9X2X8_9RHOB</name>
<dbReference type="Gene3D" id="3.40.50.1390">
    <property type="entry name" value="Resolvase, N-terminal catalytic domain"/>
    <property type="match status" value="1"/>
</dbReference>
<dbReference type="OrthoDB" id="2290206at2"/>
<dbReference type="AlphaFoldDB" id="A0A1H9X2X8"/>
<evidence type="ECO:0000256" key="2">
    <source>
        <dbReference type="ARBA" id="ARBA00023125"/>
    </source>
</evidence>
<dbReference type="PANTHER" id="PTHR30461:SF2">
    <property type="entry name" value="SERINE RECOMBINASE PINE-RELATED"/>
    <property type="match status" value="1"/>
</dbReference>
<feature type="domain" description="Resolvase/invertase-type recombinase catalytic" evidence="6">
    <location>
        <begin position="4"/>
        <end position="146"/>
    </location>
</feature>
<dbReference type="PROSITE" id="PS00397">
    <property type="entry name" value="RECOMBINASES_1"/>
    <property type="match status" value="1"/>
</dbReference>